<comment type="caution">
    <text evidence="3">The sequence shown here is derived from an EMBL/GenBank/DDBJ whole genome shotgun (WGS) entry which is preliminary data.</text>
</comment>
<reference evidence="3" key="1">
    <citation type="journal article" date="2014" name="Int. J. Syst. Evol. Microbiol.">
        <title>Complete genome sequence of Corynebacterium casei LMG S-19264T (=DSM 44701T), isolated from a smear-ripened cheese.</title>
        <authorList>
            <consortium name="US DOE Joint Genome Institute (JGI-PGF)"/>
            <person name="Walter F."/>
            <person name="Albersmeier A."/>
            <person name="Kalinowski J."/>
            <person name="Ruckert C."/>
        </authorList>
    </citation>
    <scope>NUCLEOTIDE SEQUENCE</scope>
    <source>
        <strain evidence="3">VKM B-1606</strain>
    </source>
</reference>
<proteinExistence type="predicted"/>
<feature type="region of interest" description="Disordered" evidence="1">
    <location>
        <begin position="99"/>
        <end position="127"/>
    </location>
</feature>
<evidence type="ECO:0000313" key="4">
    <source>
        <dbReference type="EMBL" id="MBM7851723.1"/>
    </source>
</evidence>
<keyword evidence="5" id="KW-1185">Reference proteome</keyword>
<evidence type="ECO:0000313" key="3">
    <source>
        <dbReference type="EMBL" id="GLK54783.1"/>
    </source>
</evidence>
<dbReference type="RefSeq" id="WP_204950123.1">
    <property type="nucleotide sequence ID" value="NZ_BSFF01000001.1"/>
</dbReference>
<feature type="signal peptide" evidence="2">
    <location>
        <begin position="1"/>
        <end position="29"/>
    </location>
</feature>
<dbReference type="Proteomes" id="UP000758856">
    <property type="component" value="Unassembled WGS sequence"/>
</dbReference>
<reference evidence="3" key="3">
    <citation type="submission" date="2023-01" db="EMBL/GenBank/DDBJ databases">
        <authorList>
            <person name="Sun Q."/>
            <person name="Evtushenko L."/>
        </authorList>
    </citation>
    <scope>NUCLEOTIDE SEQUENCE</scope>
    <source>
        <strain evidence="3">VKM B-1606</strain>
    </source>
</reference>
<name>A0A9W6IQS6_9HYPH</name>
<gene>
    <name evidence="3" type="ORF">GCM10008170_08020</name>
    <name evidence="4" type="ORF">JOD31_001948</name>
</gene>
<keyword evidence="2" id="KW-0732">Signal</keyword>
<protein>
    <submittedName>
        <fullName evidence="3">Uncharacterized protein</fullName>
    </submittedName>
</protein>
<sequence length="164" mass="17418">MRTLSAIAAATLVSALCVVAGLGAGPAGADTPRVDRYALTPADGGFLRLDRETGATAFCATAGDGYACRPTKEEKALGSGGHEARLEARVAELEAKVKRLEDGLPPQPSAKDGPLARDDQTLRLPTDEEIDKIAGFFERAMKRMQRFAEGLARDPAPEPDQQRL</sequence>
<evidence type="ECO:0000256" key="1">
    <source>
        <dbReference type="SAM" id="MobiDB-lite"/>
    </source>
</evidence>
<feature type="chain" id="PRO_5040998952" evidence="2">
    <location>
        <begin position="30"/>
        <end position="164"/>
    </location>
</feature>
<accession>A0A9W6IQS6</accession>
<evidence type="ECO:0000256" key="2">
    <source>
        <dbReference type="SAM" id="SignalP"/>
    </source>
</evidence>
<dbReference type="EMBL" id="JAFBCY010000002">
    <property type="protein sequence ID" value="MBM7851723.1"/>
    <property type="molecule type" value="Genomic_DNA"/>
</dbReference>
<evidence type="ECO:0000313" key="6">
    <source>
        <dbReference type="Proteomes" id="UP001143400"/>
    </source>
</evidence>
<organism evidence="3 6">
    <name type="scientific">Methylopila capsulata</name>
    <dbReference type="NCBI Taxonomy" id="61654"/>
    <lineage>
        <taxon>Bacteria</taxon>
        <taxon>Pseudomonadati</taxon>
        <taxon>Pseudomonadota</taxon>
        <taxon>Alphaproteobacteria</taxon>
        <taxon>Hyphomicrobiales</taxon>
        <taxon>Methylopilaceae</taxon>
        <taxon>Methylopila</taxon>
    </lineage>
</organism>
<dbReference type="EMBL" id="BSFF01000001">
    <property type="protein sequence ID" value="GLK54783.1"/>
    <property type="molecule type" value="Genomic_DNA"/>
</dbReference>
<reference evidence="4 5" key="2">
    <citation type="submission" date="2021-01" db="EMBL/GenBank/DDBJ databases">
        <title>Genomic Encyclopedia of Type Strains, Phase IV (KMG-IV): sequencing the most valuable type-strain genomes for metagenomic binning, comparative biology and taxonomic classification.</title>
        <authorList>
            <person name="Goeker M."/>
        </authorList>
    </citation>
    <scope>NUCLEOTIDE SEQUENCE [LARGE SCALE GENOMIC DNA]</scope>
    <source>
        <strain evidence="4 5">DSM 6130</strain>
    </source>
</reference>
<dbReference type="AlphaFoldDB" id="A0A9W6IQS6"/>
<evidence type="ECO:0000313" key="5">
    <source>
        <dbReference type="Proteomes" id="UP000758856"/>
    </source>
</evidence>
<dbReference type="Proteomes" id="UP001143400">
    <property type="component" value="Unassembled WGS sequence"/>
</dbReference>